<evidence type="ECO:0000313" key="5">
    <source>
        <dbReference type="Proteomes" id="UP001221757"/>
    </source>
</evidence>
<dbReference type="InterPro" id="IPR013785">
    <property type="entry name" value="Aldolase_TIM"/>
</dbReference>
<organism evidence="4 5">
    <name type="scientific">Mycena rosella</name>
    <name type="common">Pink bonnet</name>
    <name type="synonym">Agaricus rosellus</name>
    <dbReference type="NCBI Taxonomy" id="1033263"/>
    <lineage>
        <taxon>Eukaryota</taxon>
        <taxon>Fungi</taxon>
        <taxon>Dikarya</taxon>
        <taxon>Basidiomycota</taxon>
        <taxon>Agaricomycotina</taxon>
        <taxon>Agaricomycetes</taxon>
        <taxon>Agaricomycetidae</taxon>
        <taxon>Agaricales</taxon>
        <taxon>Marasmiineae</taxon>
        <taxon>Mycenaceae</taxon>
        <taxon>Mycena</taxon>
    </lineage>
</organism>
<accession>A0AAD7DKM6</accession>
<dbReference type="PANTHER" id="PTHR32332">
    <property type="entry name" value="2-NITROPROPANE DIOXYGENASE"/>
    <property type="match status" value="1"/>
</dbReference>
<protein>
    <recommendedName>
        <fullName evidence="6">Nitronate monooxygenase domain-containing protein</fullName>
    </recommendedName>
</protein>
<name>A0AAD7DKM6_MYCRO</name>
<keyword evidence="2" id="KW-0288">FMN</keyword>
<dbReference type="InterPro" id="IPR004136">
    <property type="entry name" value="NMO"/>
</dbReference>
<dbReference type="GO" id="GO:0018580">
    <property type="term" value="F:nitronate monooxygenase activity"/>
    <property type="evidence" value="ECO:0007669"/>
    <property type="project" value="InterPro"/>
</dbReference>
<dbReference type="SUPFAM" id="SSF51412">
    <property type="entry name" value="Inosine monophosphate dehydrogenase (IMPDH)"/>
    <property type="match status" value="1"/>
</dbReference>
<dbReference type="PANTHER" id="PTHR32332:SF31">
    <property type="entry name" value="2-NITROPROPANE DIOXYGENASE FAMILY, PUTATIVE (AFU_ORTHOLOGUE AFUA_2G09850)-RELATED"/>
    <property type="match status" value="1"/>
</dbReference>
<comment type="caution">
    <text evidence="4">The sequence shown here is derived from an EMBL/GenBank/DDBJ whole genome shotgun (WGS) entry which is preliminary data.</text>
</comment>
<evidence type="ECO:0000313" key="4">
    <source>
        <dbReference type="EMBL" id="KAJ7691764.1"/>
    </source>
</evidence>
<keyword evidence="5" id="KW-1185">Reference proteome</keyword>
<sequence>MAPNLAPTTTIREIRTPLTELLDIQVPICLAPMSTGGGADLAAQVTKCGGFAFIPAGDDTVDVLKKEVQAFKDIINPPPSQQVPVGVGFLAWHLEAGHEDLLACALDLNVKAVCFAFGDHMDRWVKFVQGQDHASGRRTIIFVMVHSAEHAAAVAKLRVDVVIAQGIEAGGIMTGSHIAALLTAGAHGCLLGTRFVMARESYYTPSQRDAMLLAKSNSATERTLAFDEMFMGSIFLETTTEYNAGEPLAELRAKYRKAAEEGDADRIATWAGLGVVLLKEIQESAENIMRELTEECFARLKAVGAIVDH</sequence>
<evidence type="ECO:0000256" key="2">
    <source>
        <dbReference type="ARBA" id="ARBA00022643"/>
    </source>
</evidence>
<reference evidence="4" key="1">
    <citation type="submission" date="2023-03" db="EMBL/GenBank/DDBJ databases">
        <title>Massive genome expansion in bonnet fungi (Mycena s.s.) driven by repeated elements and novel gene families across ecological guilds.</title>
        <authorList>
            <consortium name="Lawrence Berkeley National Laboratory"/>
            <person name="Harder C.B."/>
            <person name="Miyauchi S."/>
            <person name="Viragh M."/>
            <person name="Kuo A."/>
            <person name="Thoen E."/>
            <person name="Andreopoulos B."/>
            <person name="Lu D."/>
            <person name="Skrede I."/>
            <person name="Drula E."/>
            <person name="Henrissat B."/>
            <person name="Morin E."/>
            <person name="Kohler A."/>
            <person name="Barry K."/>
            <person name="LaButti K."/>
            <person name="Morin E."/>
            <person name="Salamov A."/>
            <person name="Lipzen A."/>
            <person name="Mereny Z."/>
            <person name="Hegedus B."/>
            <person name="Baldrian P."/>
            <person name="Stursova M."/>
            <person name="Weitz H."/>
            <person name="Taylor A."/>
            <person name="Grigoriev I.V."/>
            <person name="Nagy L.G."/>
            <person name="Martin F."/>
            <person name="Kauserud H."/>
        </authorList>
    </citation>
    <scope>NUCLEOTIDE SEQUENCE</scope>
    <source>
        <strain evidence="4">CBHHK067</strain>
    </source>
</reference>
<evidence type="ECO:0000256" key="1">
    <source>
        <dbReference type="ARBA" id="ARBA00022630"/>
    </source>
</evidence>
<dbReference type="AlphaFoldDB" id="A0AAD7DKM6"/>
<gene>
    <name evidence="4" type="ORF">B0H17DRAFT_1062597</name>
</gene>
<dbReference type="Pfam" id="PF03060">
    <property type="entry name" value="NMO"/>
    <property type="match status" value="1"/>
</dbReference>
<dbReference type="EMBL" id="JARKIE010000056">
    <property type="protein sequence ID" value="KAJ7691764.1"/>
    <property type="molecule type" value="Genomic_DNA"/>
</dbReference>
<keyword evidence="1" id="KW-0285">Flavoprotein</keyword>
<proteinExistence type="predicted"/>
<dbReference type="Proteomes" id="UP001221757">
    <property type="component" value="Unassembled WGS sequence"/>
</dbReference>
<dbReference type="Gene3D" id="3.20.20.70">
    <property type="entry name" value="Aldolase class I"/>
    <property type="match status" value="2"/>
</dbReference>
<keyword evidence="3" id="KW-0560">Oxidoreductase</keyword>
<evidence type="ECO:0000256" key="3">
    <source>
        <dbReference type="ARBA" id="ARBA00023002"/>
    </source>
</evidence>
<evidence type="ECO:0008006" key="6">
    <source>
        <dbReference type="Google" id="ProtNLM"/>
    </source>
</evidence>
<dbReference type="CDD" id="cd04730">
    <property type="entry name" value="NPD_like"/>
    <property type="match status" value="1"/>
</dbReference>